<dbReference type="EMBL" id="ML119150">
    <property type="protein sequence ID" value="RPB09637.1"/>
    <property type="molecule type" value="Genomic_DNA"/>
</dbReference>
<dbReference type="OrthoDB" id="5425277at2759"/>
<dbReference type="Proteomes" id="UP000277580">
    <property type="component" value="Unassembled WGS sequence"/>
</dbReference>
<evidence type="ECO:0000313" key="2">
    <source>
        <dbReference type="EMBL" id="RPB09637.1"/>
    </source>
</evidence>
<sequence length="523" mass="57605">NPAARAIHNVPATHRAHFFVPADISLCRLRTACNYLNIPFTASCTIGSLASRLVVRMWRLQPLPHRVLSAEPLDGFWTVPRRIMSQRGEGPYLWGAVPLPCQEMVRYGPVEDASDREDLESSGRGSMGGSEEAYSSDPDEGSEHSGESGDSGDSEVGKGSQDGEGSQDSEGSQESEGSQDGEGSKKSNSEDGEEHHETNAGEGGGDDHDDPLKVEGGDHSPTSDNANDDDNDNTGNDNDYDLYESPGEIESYVYTDGISPAPEDTLQNRAPNTFSRLYILQEQLQHLSRAWDHLETFVPNVNAQAQYRTFDVVNGAVDTSQDVDDEWSELMADIDRTRGAFNEPRARLTDACGPTWQQSLDGIVEEEEEEDGEDWDRDGRTVTHYCDAWERPVQQTQDVAPPAPAAESSSAPSESAMPTNVDVVQDIEMQNDSLHNLERSGSVHGVHITRISAALEKDLRRRQKARLFKKDTWLSPPELDYVGVVRRRVWGSLEPQDGAEVPFLRLPSPGMEVGGEWWGLVGR</sequence>
<organism evidence="2 3">
    <name type="scientific">Morchella conica CCBAS932</name>
    <dbReference type="NCBI Taxonomy" id="1392247"/>
    <lineage>
        <taxon>Eukaryota</taxon>
        <taxon>Fungi</taxon>
        <taxon>Dikarya</taxon>
        <taxon>Ascomycota</taxon>
        <taxon>Pezizomycotina</taxon>
        <taxon>Pezizomycetes</taxon>
        <taxon>Pezizales</taxon>
        <taxon>Morchellaceae</taxon>
        <taxon>Morchella</taxon>
    </lineage>
</organism>
<accession>A0A3N4KGK1</accession>
<evidence type="ECO:0000313" key="3">
    <source>
        <dbReference type="Proteomes" id="UP000277580"/>
    </source>
</evidence>
<dbReference type="InParanoid" id="A0A3N4KGK1"/>
<keyword evidence="3" id="KW-1185">Reference proteome</keyword>
<feature type="compositionally biased region" description="Basic and acidic residues" evidence="1">
    <location>
        <begin position="182"/>
        <end position="199"/>
    </location>
</feature>
<feature type="region of interest" description="Disordered" evidence="1">
    <location>
        <begin position="391"/>
        <end position="418"/>
    </location>
</feature>
<feature type="compositionally biased region" description="Low complexity" evidence="1">
    <location>
        <begin position="405"/>
        <end position="416"/>
    </location>
</feature>
<feature type="compositionally biased region" description="Acidic residues" evidence="1">
    <location>
        <begin position="165"/>
        <end position="179"/>
    </location>
</feature>
<evidence type="ECO:0000256" key="1">
    <source>
        <dbReference type="SAM" id="MobiDB-lite"/>
    </source>
</evidence>
<feature type="non-terminal residue" evidence="2">
    <location>
        <position position="1"/>
    </location>
</feature>
<dbReference type="AlphaFoldDB" id="A0A3N4KGK1"/>
<feature type="region of interest" description="Disordered" evidence="1">
    <location>
        <begin position="111"/>
        <end position="244"/>
    </location>
</feature>
<feature type="compositionally biased region" description="Acidic residues" evidence="1">
    <location>
        <begin position="226"/>
        <end position="242"/>
    </location>
</feature>
<gene>
    <name evidence="2" type="ORF">P167DRAFT_577088</name>
</gene>
<proteinExistence type="predicted"/>
<name>A0A3N4KGK1_9PEZI</name>
<reference evidence="2 3" key="1">
    <citation type="journal article" date="2018" name="Nat. Ecol. Evol.">
        <title>Pezizomycetes genomes reveal the molecular basis of ectomycorrhizal truffle lifestyle.</title>
        <authorList>
            <person name="Murat C."/>
            <person name="Payen T."/>
            <person name="Noel B."/>
            <person name="Kuo A."/>
            <person name="Morin E."/>
            <person name="Chen J."/>
            <person name="Kohler A."/>
            <person name="Krizsan K."/>
            <person name="Balestrini R."/>
            <person name="Da Silva C."/>
            <person name="Montanini B."/>
            <person name="Hainaut M."/>
            <person name="Levati E."/>
            <person name="Barry K.W."/>
            <person name="Belfiori B."/>
            <person name="Cichocki N."/>
            <person name="Clum A."/>
            <person name="Dockter R.B."/>
            <person name="Fauchery L."/>
            <person name="Guy J."/>
            <person name="Iotti M."/>
            <person name="Le Tacon F."/>
            <person name="Lindquist E.A."/>
            <person name="Lipzen A."/>
            <person name="Malagnac F."/>
            <person name="Mello A."/>
            <person name="Molinier V."/>
            <person name="Miyauchi S."/>
            <person name="Poulain J."/>
            <person name="Riccioni C."/>
            <person name="Rubini A."/>
            <person name="Sitrit Y."/>
            <person name="Splivallo R."/>
            <person name="Traeger S."/>
            <person name="Wang M."/>
            <person name="Zifcakova L."/>
            <person name="Wipf D."/>
            <person name="Zambonelli A."/>
            <person name="Paolocci F."/>
            <person name="Nowrousian M."/>
            <person name="Ottonello S."/>
            <person name="Baldrian P."/>
            <person name="Spatafora J.W."/>
            <person name="Henrissat B."/>
            <person name="Nagy L.G."/>
            <person name="Aury J.M."/>
            <person name="Wincker P."/>
            <person name="Grigoriev I.V."/>
            <person name="Bonfante P."/>
            <person name="Martin F.M."/>
        </authorList>
    </citation>
    <scope>NUCLEOTIDE SEQUENCE [LARGE SCALE GENOMIC DNA]</scope>
    <source>
        <strain evidence="2 3">CCBAS932</strain>
    </source>
</reference>
<protein>
    <submittedName>
        <fullName evidence="2">Uncharacterized protein</fullName>
    </submittedName>
</protein>